<evidence type="ECO:0000259" key="5">
    <source>
        <dbReference type="SMART" id="SM00852"/>
    </source>
</evidence>
<dbReference type="PANTHER" id="PTHR10192:SF5">
    <property type="entry name" value="GEPHYRIN"/>
    <property type="match status" value="1"/>
</dbReference>
<dbReference type="SUPFAM" id="SSF53218">
    <property type="entry name" value="Molybdenum cofactor biosynthesis proteins"/>
    <property type="match status" value="1"/>
</dbReference>
<proteinExistence type="inferred from homology"/>
<dbReference type="InterPro" id="IPR036425">
    <property type="entry name" value="MoaB/Mog-like_dom_sf"/>
</dbReference>
<keyword evidence="4" id="KW-0500">Molybdenum</keyword>
<dbReference type="EC" id="2.10.1.1" evidence="4"/>
<dbReference type="InterPro" id="IPR036688">
    <property type="entry name" value="MoeA_C_domain_IV_sf"/>
</dbReference>
<dbReference type="Pfam" id="PF03453">
    <property type="entry name" value="MoeA_N"/>
    <property type="match status" value="1"/>
</dbReference>
<keyword evidence="7" id="KW-1185">Reference proteome</keyword>
<keyword evidence="4" id="KW-0479">Metal-binding</keyword>
<dbReference type="InterPro" id="IPR005110">
    <property type="entry name" value="MoeA_linker/N"/>
</dbReference>
<evidence type="ECO:0000256" key="4">
    <source>
        <dbReference type="RuleBase" id="RU365090"/>
    </source>
</evidence>
<dbReference type="InterPro" id="IPR036135">
    <property type="entry name" value="MoeA_linker/N_sf"/>
</dbReference>
<dbReference type="EMBL" id="JBBUKT010000002">
    <property type="protein sequence ID" value="MEK7950317.1"/>
    <property type="molecule type" value="Genomic_DNA"/>
</dbReference>
<organism evidence="6 7">
    <name type="scientific">Luteolibacter soli</name>
    <dbReference type="NCBI Taxonomy" id="3135280"/>
    <lineage>
        <taxon>Bacteria</taxon>
        <taxon>Pseudomonadati</taxon>
        <taxon>Verrucomicrobiota</taxon>
        <taxon>Verrucomicrobiia</taxon>
        <taxon>Verrucomicrobiales</taxon>
        <taxon>Verrucomicrobiaceae</taxon>
        <taxon>Luteolibacter</taxon>
    </lineage>
</organism>
<keyword evidence="4" id="KW-0808">Transferase</keyword>
<sequence length="384" mass="40205">MDRLLTLAEADAHTASLRPLGTETVALAAALGRTLAAPISADRPFPPYRRAMMDGIAFAADTLPATGPVLFAGLHAAGDPPPGALPPGQAWEIMTGAVVPDDCDTVVPYEDLDSGRPAASFKKGQFIHDAGSDADAGAMLVAAGNSIGPVEIAIAASVGLTEAEVFRRAKVAILSTGDEAVPPDATPQPWEIRRSNGPMLEAMLTRRGSPIVFHDHAPDDPAICGRQLDEALASCDVLLICGGISKGKKDFIRGLLEERLGKPAFHGVEQRPGKPLAFWSGPPAVFALPGNPVSVLATFTRHVLPALSRLEGREFSPPRVRMNEVPTPLPKFSWLLTVATGPDGTLLARPPGNSGDFISVAGSCGIVEVPPGRPADTFDFHPFP</sequence>
<dbReference type="Pfam" id="PF00994">
    <property type="entry name" value="MoCF_biosynth"/>
    <property type="match status" value="1"/>
</dbReference>
<comment type="catalytic activity">
    <reaction evidence="3">
        <text>adenylyl-molybdopterin + molybdate = Mo-molybdopterin + AMP + H(+)</text>
        <dbReference type="Rhea" id="RHEA:35047"/>
        <dbReference type="ChEBI" id="CHEBI:15378"/>
        <dbReference type="ChEBI" id="CHEBI:36264"/>
        <dbReference type="ChEBI" id="CHEBI:62727"/>
        <dbReference type="ChEBI" id="CHEBI:71302"/>
        <dbReference type="ChEBI" id="CHEBI:456215"/>
        <dbReference type="EC" id="2.10.1.1"/>
    </reaction>
</comment>
<comment type="similarity">
    <text evidence="2 4">Belongs to the MoeA family.</text>
</comment>
<dbReference type="SUPFAM" id="SSF63882">
    <property type="entry name" value="MoeA N-terminal region -like"/>
    <property type="match status" value="1"/>
</dbReference>
<comment type="function">
    <text evidence="1 4">Catalyzes the insertion of molybdate into adenylated molybdopterin with the concomitant release of AMP.</text>
</comment>
<keyword evidence="4" id="KW-0460">Magnesium</keyword>
<dbReference type="RefSeq" id="WP_341403795.1">
    <property type="nucleotide sequence ID" value="NZ_JBBUKT010000002.1"/>
</dbReference>
<evidence type="ECO:0000256" key="2">
    <source>
        <dbReference type="ARBA" id="ARBA00010763"/>
    </source>
</evidence>
<feature type="domain" description="MoaB/Mog" evidence="5">
    <location>
        <begin position="172"/>
        <end position="309"/>
    </location>
</feature>
<comment type="cofactor">
    <cofactor evidence="4">
        <name>Mg(2+)</name>
        <dbReference type="ChEBI" id="CHEBI:18420"/>
    </cofactor>
</comment>
<reference evidence="6 7" key="1">
    <citation type="submission" date="2024-04" db="EMBL/GenBank/DDBJ databases">
        <title>Luteolibacter sp. isolated from soil.</title>
        <authorList>
            <person name="An J."/>
        </authorList>
    </citation>
    <scope>NUCLEOTIDE SEQUENCE [LARGE SCALE GENOMIC DNA]</scope>
    <source>
        <strain evidence="6 7">Y139</strain>
    </source>
</reference>
<dbReference type="Gene3D" id="3.90.105.10">
    <property type="entry name" value="Molybdopterin biosynthesis moea protein, domain 2"/>
    <property type="match status" value="1"/>
</dbReference>
<dbReference type="InterPro" id="IPR001453">
    <property type="entry name" value="MoaB/Mog_dom"/>
</dbReference>
<dbReference type="SMART" id="SM00852">
    <property type="entry name" value="MoCF_biosynth"/>
    <property type="match status" value="1"/>
</dbReference>
<evidence type="ECO:0000256" key="3">
    <source>
        <dbReference type="ARBA" id="ARBA00047317"/>
    </source>
</evidence>
<gene>
    <name evidence="6" type="ORF">WKV53_07415</name>
</gene>
<dbReference type="Gene3D" id="2.170.190.11">
    <property type="entry name" value="Molybdopterin biosynthesis moea protein, domain 3"/>
    <property type="match status" value="1"/>
</dbReference>
<comment type="caution">
    <text evidence="6">The sequence shown here is derived from an EMBL/GenBank/DDBJ whole genome shotgun (WGS) entry which is preliminary data.</text>
</comment>
<dbReference type="Gene3D" id="3.40.980.10">
    <property type="entry name" value="MoaB/Mog-like domain"/>
    <property type="match status" value="1"/>
</dbReference>
<dbReference type="PANTHER" id="PTHR10192">
    <property type="entry name" value="MOLYBDOPTERIN BIOSYNTHESIS PROTEIN"/>
    <property type="match status" value="1"/>
</dbReference>
<dbReference type="Proteomes" id="UP001371305">
    <property type="component" value="Unassembled WGS sequence"/>
</dbReference>
<keyword evidence="4" id="KW-0501">Molybdenum cofactor biosynthesis</keyword>
<evidence type="ECO:0000256" key="1">
    <source>
        <dbReference type="ARBA" id="ARBA00002901"/>
    </source>
</evidence>
<protein>
    <recommendedName>
        <fullName evidence="4">Molybdopterin molybdenumtransferase</fullName>
        <ecNumber evidence="4">2.10.1.1</ecNumber>
    </recommendedName>
</protein>
<dbReference type="Gene3D" id="2.40.340.10">
    <property type="entry name" value="MoeA, C-terminal, domain IV"/>
    <property type="match status" value="1"/>
</dbReference>
<accession>A0ABU9AU58</accession>
<name>A0ABU9AU58_9BACT</name>
<evidence type="ECO:0000313" key="6">
    <source>
        <dbReference type="EMBL" id="MEK7950317.1"/>
    </source>
</evidence>
<evidence type="ECO:0000313" key="7">
    <source>
        <dbReference type="Proteomes" id="UP001371305"/>
    </source>
</evidence>
<dbReference type="CDD" id="cd00887">
    <property type="entry name" value="MoeA"/>
    <property type="match status" value="1"/>
</dbReference>
<comment type="pathway">
    <text evidence="4">Cofactor biosynthesis; molybdopterin biosynthesis.</text>
</comment>
<dbReference type="InterPro" id="IPR038987">
    <property type="entry name" value="MoeA-like"/>
</dbReference>